<dbReference type="Pfam" id="PF01171">
    <property type="entry name" value="ATP_bind_3"/>
    <property type="match status" value="1"/>
</dbReference>
<dbReference type="PANTHER" id="PTHR43033:SF1">
    <property type="entry name" value="TRNA(ILE)-LYSIDINE SYNTHASE-RELATED"/>
    <property type="match status" value="1"/>
</dbReference>
<keyword evidence="11" id="KW-1185">Reference proteome</keyword>
<dbReference type="RefSeq" id="WP_163083408.1">
    <property type="nucleotide sequence ID" value="NZ_JAAAWN010000001.1"/>
</dbReference>
<evidence type="ECO:0000256" key="5">
    <source>
        <dbReference type="ARBA" id="ARBA00022741"/>
    </source>
</evidence>
<feature type="binding site" evidence="8">
    <location>
        <begin position="31"/>
        <end position="36"/>
    </location>
    <ligand>
        <name>ATP</name>
        <dbReference type="ChEBI" id="CHEBI:30616"/>
    </ligand>
</feature>
<evidence type="ECO:0000256" key="6">
    <source>
        <dbReference type="ARBA" id="ARBA00022840"/>
    </source>
</evidence>
<dbReference type="HAMAP" id="MF_01161">
    <property type="entry name" value="tRNA_Ile_lys_synt"/>
    <property type="match status" value="1"/>
</dbReference>
<evidence type="ECO:0000256" key="4">
    <source>
        <dbReference type="ARBA" id="ARBA00022694"/>
    </source>
</evidence>
<dbReference type="NCBIfam" id="TIGR02433">
    <property type="entry name" value="lysidine_TilS_C"/>
    <property type="match status" value="1"/>
</dbReference>
<evidence type="ECO:0000256" key="8">
    <source>
        <dbReference type="HAMAP-Rule" id="MF_01161"/>
    </source>
</evidence>
<dbReference type="EC" id="6.3.4.19" evidence="8"/>
<evidence type="ECO:0000256" key="2">
    <source>
        <dbReference type="ARBA" id="ARBA00022490"/>
    </source>
</evidence>
<dbReference type="GO" id="GO:0006400">
    <property type="term" value="P:tRNA modification"/>
    <property type="evidence" value="ECO:0007669"/>
    <property type="project" value="UniProtKB-UniRule"/>
</dbReference>
<evidence type="ECO:0000256" key="3">
    <source>
        <dbReference type="ARBA" id="ARBA00022598"/>
    </source>
</evidence>
<dbReference type="GO" id="GO:0032267">
    <property type="term" value="F:tRNA(Ile)-lysidine synthase activity"/>
    <property type="evidence" value="ECO:0007669"/>
    <property type="project" value="UniProtKB-EC"/>
</dbReference>
<accession>A0A7X5RJQ7</accession>
<feature type="domain" description="Lysidine-tRNA(Ile) synthetase C-terminal" evidence="9">
    <location>
        <begin position="363"/>
        <end position="423"/>
    </location>
</feature>
<dbReference type="Pfam" id="PF09179">
    <property type="entry name" value="TilS"/>
    <property type="match status" value="1"/>
</dbReference>
<comment type="domain">
    <text evidence="8">The N-terminal region contains the highly conserved SGGXDS motif, predicted to be a P-loop motif involved in ATP binding.</text>
</comment>
<evidence type="ECO:0000259" key="9">
    <source>
        <dbReference type="SMART" id="SM00977"/>
    </source>
</evidence>
<dbReference type="InterPro" id="IPR012795">
    <property type="entry name" value="tRNA_Ile_lys_synt_N"/>
</dbReference>
<reference evidence="10 11" key="1">
    <citation type="submission" date="2020-01" db="EMBL/GenBank/DDBJ databases">
        <authorList>
            <person name="Chen J."/>
            <person name="Zhu S."/>
            <person name="Yang J."/>
        </authorList>
    </citation>
    <scope>NUCLEOTIDE SEQUENCE [LARGE SCALE GENOMIC DNA]</scope>
    <source>
        <strain evidence="10 11">345S023</strain>
    </source>
</reference>
<evidence type="ECO:0000313" key="10">
    <source>
        <dbReference type="EMBL" id="NDV89819.1"/>
    </source>
</evidence>
<dbReference type="InterPro" id="IPR012094">
    <property type="entry name" value="tRNA_Ile_lys_synt"/>
</dbReference>
<keyword evidence="6 8" id="KW-0067">ATP-binding</keyword>
<dbReference type="InterPro" id="IPR012796">
    <property type="entry name" value="Lysidine-tRNA-synth_C"/>
</dbReference>
<keyword evidence="2 8" id="KW-0963">Cytoplasm</keyword>
<dbReference type="CDD" id="cd01992">
    <property type="entry name" value="TilS_N"/>
    <property type="match status" value="1"/>
</dbReference>
<dbReference type="InterPro" id="IPR014729">
    <property type="entry name" value="Rossmann-like_a/b/a_fold"/>
</dbReference>
<evidence type="ECO:0000256" key="1">
    <source>
        <dbReference type="ARBA" id="ARBA00004496"/>
    </source>
</evidence>
<sequence>MSNIVERIGNTVNRLLAGASASSIHLTVAYSGGVDSSLLLHALADYRDNHSIELSAVHVHHGLSANADAWAQHCELQCRLLDVTFTQIAVNIDNPTRTSLEAQARDERYKALHQYCKDHQSILCLGQHSEDQLETILLQLKRGAGPHGLSGMGECQWRNNILTLRPMLHENKQAILQAANALAIEWVEDESNGDDSYDRNFLRNQILPQLTKRWPQLAKTAGRSAELCAEQSALIEEEGAKKLALCTVSPTQLDGVSLASLSLQWQRVVVRQWFAQNNERVPSQAQLAQVLSMLEAKQDATPEVTFSWGKVARYQSNLYWVLPPKQPNSQEFRLTPFESLPLPWLKLEICWAGKTTLSDTARLTVKTGVKGVKIKPASSRVTKPLKDWFKQWKVPVWERAYVPVIFHGSEPIALVVNQTLIKLANFPASLCLDIKPLVISDGNR</sequence>
<dbReference type="Gene3D" id="1.20.59.20">
    <property type="match status" value="1"/>
</dbReference>
<comment type="subcellular location">
    <subcellularLocation>
        <location evidence="1 8">Cytoplasm</location>
    </subcellularLocation>
</comment>
<dbReference type="Gene3D" id="3.40.50.620">
    <property type="entry name" value="HUPs"/>
    <property type="match status" value="1"/>
</dbReference>
<keyword evidence="4 8" id="KW-0819">tRNA processing</keyword>
<comment type="similarity">
    <text evidence="8">Belongs to the tRNA(Ile)-lysidine synthase family.</text>
</comment>
<comment type="catalytic activity">
    <reaction evidence="7 8">
        <text>cytidine(34) in tRNA(Ile2) + L-lysine + ATP = lysidine(34) in tRNA(Ile2) + AMP + diphosphate + H(+)</text>
        <dbReference type="Rhea" id="RHEA:43744"/>
        <dbReference type="Rhea" id="RHEA-COMP:10625"/>
        <dbReference type="Rhea" id="RHEA-COMP:10670"/>
        <dbReference type="ChEBI" id="CHEBI:15378"/>
        <dbReference type="ChEBI" id="CHEBI:30616"/>
        <dbReference type="ChEBI" id="CHEBI:32551"/>
        <dbReference type="ChEBI" id="CHEBI:33019"/>
        <dbReference type="ChEBI" id="CHEBI:82748"/>
        <dbReference type="ChEBI" id="CHEBI:83665"/>
        <dbReference type="ChEBI" id="CHEBI:456215"/>
        <dbReference type="EC" id="6.3.4.19"/>
    </reaction>
</comment>
<name>A0A7X5RJQ7_9ALTE</name>
<protein>
    <recommendedName>
        <fullName evidence="8">tRNA(Ile)-lysidine synthase</fullName>
        <ecNumber evidence="8">6.3.4.19</ecNumber>
    </recommendedName>
    <alternativeName>
        <fullName evidence="8">tRNA(Ile)-2-lysyl-cytidine synthase</fullName>
    </alternativeName>
    <alternativeName>
        <fullName evidence="8">tRNA(Ile)-lysidine synthetase</fullName>
    </alternativeName>
</protein>
<dbReference type="EMBL" id="JAAAWN010000001">
    <property type="protein sequence ID" value="NDV89819.1"/>
    <property type="molecule type" value="Genomic_DNA"/>
</dbReference>
<keyword evidence="3 8" id="KW-0436">Ligase</keyword>
<evidence type="ECO:0000256" key="7">
    <source>
        <dbReference type="ARBA" id="ARBA00048539"/>
    </source>
</evidence>
<dbReference type="SUPFAM" id="SSF52402">
    <property type="entry name" value="Adenine nucleotide alpha hydrolases-like"/>
    <property type="match status" value="1"/>
</dbReference>
<dbReference type="SUPFAM" id="SSF56037">
    <property type="entry name" value="PheT/TilS domain"/>
    <property type="match status" value="1"/>
</dbReference>
<dbReference type="InterPro" id="IPR011063">
    <property type="entry name" value="TilS/TtcA_N"/>
</dbReference>
<evidence type="ECO:0000313" key="11">
    <source>
        <dbReference type="Proteomes" id="UP000470213"/>
    </source>
</evidence>
<proteinExistence type="inferred from homology"/>
<dbReference type="Proteomes" id="UP000470213">
    <property type="component" value="Unassembled WGS sequence"/>
</dbReference>
<dbReference type="SUPFAM" id="SSF82829">
    <property type="entry name" value="MesJ substrate recognition domain-like"/>
    <property type="match status" value="1"/>
</dbReference>
<dbReference type="NCBIfam" id="TIGR02432">
    <property type="entry name" value="lysidine_TilS_N"/>
    <property type="match status" value="1"/>
</dbReference>
<comment type="caution">
    <text evidence="10">The sequence shown here is derived from an EMBL/GenBank/DDBJ whole genome shotgun (WGS) entry which is preliminary data.</text>
</comment>
<organism evidence="10 11">
    <name type="scientific">Alteromonas profundi</name>
    <dbReference type="NCBI Taxonomy" id="2696062"/>
    <lineage>
        <taxon>Bacteria</taxon>
        <taxon>Pseudomonadati</taxon>
        <taxon>Pseudomonadota</taxon>
        <taxon>Gammaproteobacteria</taxon>
        <taxon>Alteromonadales</taxon>
        <taxon>Alteromonadaceae</taxon>
        <taxon>Alteromonas/Salinimonas group</taxon>
        <taxon>Alteromonas</taxon>
    </lineage>
</organism>
<gene>
    <name evidence="8 10" type="primary">tilS</name>
    <name evidence="10" type="ORF">GTH32_01240</name>
</gene>
<dbReference type="SMART" id="SM00977">
    <property type="entry name" value="TilS_C"/>
    <property type="match status" value="1"/>
</dbReference>
<dbReference type="Pfam" id="PF11734">
    <property type="entry name" value="TilS_C"/>
    <property type="match status" value="1"/>
</dbReference>
<comment type="function">
    <text evidence="8">Ligates lysine onto the cytidine present at position 34 of the AUA codon-specific tRNA(Ile) that contains the anticodon CAU, in an ATP-dependent manner. Cytidine is converted to lysidine, thus changing the amino acid specificity of the tRNA from methionine to isoleucine.</text>
</comment>
<dbReference type="InterPro" id="IPR015262">
    <property type="entry name" value="tRNA_Ile_lys_synt_subst-bd"/>
</dbReference>
<dbReference type="GO" id="GO:0005737">
    <property type="term" value="C:cytoplasm"/>
    <property type="evidence" value="ECO:0007669"/>
    <property type="project" value="UniProtKB-SubCell"/>
</dbReference>
<dbReference type="PANTHER" id="PTHR43033">
    <property type="entry name" value="TRNA(ILE)-LYSIDINE SYNTHASE-RELATED"/>
    <property type="match status" value="1"/>
</dbReference>
<keyword evidence="5 8" id="KW-0547">Nucleotide-binding</keyword>
<dbReference type="GO" id="GO:0005524">
    <property type="term" value="F:ATP binding"/>
    <property type="evidence" value="ECO:0007669"/>
    <property type="project" value="UniProtKB-UniRule"/>
</dbReference>
<dbReference type="AlphaFoldDB" id="A0A7X5RJQ7"/>